<dbReference type="AlphaFoldDB" id="A0A922TBM3"/>
<dbReference type="RefSeq" id="WP_037165531.1">
    <property type="nucleotide sequence ID" value="NZ_CAJXID010000009.1"/>
</dbReference>
<evidence type="ECO:0000313" key="2">
    <source>
        <dbReference type="EMBL" id="KEQ09707.1"/>
    </source>
</evidence>
<sequence>MAKIKVGDDVQWRWGANKAEGTAKERFTSDVERTIKGTKVKRKADKDEPAFLIKQEDGDRVLKSQSQLKKN</sequence>
<accession>A0A922TBM3</accession>
<dbReference type="Pfam" id="PF11160">
    <property type="entry name" value="Hva1_TUDOR"/>
    <property type="match status" value="1"/>
</dbReference>
<dbReference type="Proteomes" id="UP000052167">
    <property type="component" value="Unassembled WGS sequence"/>
</dbReference>
<dbReference type="EMBL" id="JOKJ01000006">
    <property type="protein sequence ID" value="KEQ09707.1"/>
    <property type="molecule type" value="Genomic_DNA"/>
</dbReference>
<dbReference type="InterPro" id="IPR021331">
    <property type="entry name" value="Hva1_TUDOR"/>
</dbReference>
<comment type="caution">
    <text evidence="2">The sequence shown here is derived from an EMBL/GenBank/DDBJ whole genome shotgun (WGS) entry which is preliminary data.</text>
</comment>
<evidence type="ECO:0000313" key="3">
    <source>
        <dbReference type="Proteomes" id="UP000052167"/>
    </source>
</evidence>
<gene>
    <name evidence="2" type="ORF">GV68_22955</name>
</gene>
<organism evidence="2 3">
    <name type="scientific">Pseudorhizobium pelagicum</name>
    <dbReference type="NCBI Taxonomy" id="1509405"/>
    <lineage>
        <taxon>Bacteria</taxon>
        <taxon>Pseudomonadati</taxon>
        <taxon>Pseudomonadota</taxon>
        <taxon>Alphaproteobacteria</taxon>
        <taxon>Hyphomicrobiales</taxon>
        <taxon>Rhizobiaceae</taxon>
        <taxon>Rhizobium/Agrobacterium group</taxon>
        <taxon>Pseudorhizobium</taxon>
    </lineage>
</organism>
<dbReference type="OrthoDB" id="283968at2"/>
<protein>
    <recommendedName>
        <fullName evidence="1">Hypervirulence associated protein TUDOR domain-containing protein</fullName>
    </recommendedName>
</protein>
<proteinExistence type="predicted"/>
<keyword evidence="3" id="KW-1185">Reference proteome</keyword>
<reference evidence="2 3" key="1">
    <citation type="submission" date="2014-06" db="EMBL/GenBank/DDBJ databases">
        <title>Rhizobium pelagicum/R2-400B4.</title>
        <authorList>
            <person name="Kimes N.E."/>
            <person name="Lopez-Perez M."/>
        </authorList>
    </citation>
    <scope>NUCLEOTIDE SEQUENCE [LARGE SCALE GENOMIC DNA]</scope>
    <source>
        <strain evidence="2 3">R2-400B4</strain>
    </source>
</reference>
<feature type="domain" description="Hypervirulence associated protein TUDOR" evidence="1">
    <location>
        <begin position="7"/>
        <end position="68"/>
    </location>
</feature>
<name>A0A922TBM3_9HYPH</name>
<evidence type="ECO:0000259" key="1">
    <source>
        <dbReference type="Pfam" id="PF11160"/>
    </source>
</evidence>